<organism evidence="1 2">
    <name type="scientific">Stigmatella aurantiaca (strain DW4/3-1)</name>
    <dbReference type="NCBI Taxonomy" id="378806"/>
    <lineage>
        <taxon>Bacteria</taxon>
        <taxon>Pseudomonadati</taxon>
        <taxon>Myxococcota</taxon>
        <taxon>Myxococcia</taxon>
        <taxon>Myxococcales</taxon>
        <taxon>Cystobacterineae</taxon>
        <taxon>Archangiaceae</taxon>
        <taxon>Stigmatella</taxon>
    </lineage>
</organism>
<gene>
    <name evidence="1" type="ORF">STIAU_6571</name>
</gene>
<evidence type="ECO:0000313" key="1">
    <source>
        <dbReference type="EMBL" id="EAU62248.1"/>
    </source>
</evidence>
<reference evidence="1 2" key="1">
    <citation type="submission" date="2006-04" db="EMBL/GenBank/DDBJ databases">
        <authorList>
            <person name="Nierman W.C."/>
        </authorList>
    </citation>
    <scope>NUCLEOTIDE SEQUENCE [LARGE SCALE GENOMIC DNA]</scope>
    <source>
        <strain evidence="1 2">DW4/3-1</strain>
    </source>
</reference>
<proteinExistence type="predicted"/>
<dbReference type="EMBL" id="AAMD01000256">
    <property type="protein sequence ID" value="EAU62248.1"/>
    <property type="molecule type" value="Genomic_DNA"/>
</dbReference>
<dbReference type="Proteomes" id="UP000032702">
    <property type="component" value="Unassembled WGS sequence"/>
</dbReference>
<accession>Q08P38</accession>
<evidence type="ECO:0000313" key="2">
    <source>
        <dbReference type="Proteomes" id="UP000032702"/>
    </source>
</evidence>
<name>Q08P38_STIAD</name>
<comment type="caution">
    <text evidence="1">The sequence shown here is derived from an EMBL/GenBank/DDBJ whole genome shotgun (WGS) entry which is preliminary data.</text>
</comment>
<protein>
    <submittedName>
        <fullName evidence="1">Uncharacterized protein</fullName>
    </submittedName>
</protein>
<dbReference type="AlphaFoldDB" id="Q08P38"/>
<sequence>MLHQLLRGQDVQHQPVLLGLGRRHVTAREDELLGAHLPHQPREPLRAAEARDDAECHLGHPQLCLLRGVDEIARQGQLAAPAEREAIHRRDGGAAQVLQHAHDPLAQGSELAGPLRADGGHLGDVRAGHEGLLAPARDDEDAGVRAQRPERGLHLEERLGVERVERLGPINREGRDRALLLQPDVVVDHGRLLLREKVSVLVEAAAALLAVPAGIHVLPQQRARAVLVIAQPLVKHLGDGQARVQADEVRQLQRAHGLVGAQLHRRVDVLRRPQPLHQREARLVQHGDEDAVDDEARHVPGHHRRLAHAHGQGPRRLVGGVRGRRAPDDLHELHHRHRVHEVHADHRLGPLRHRADAGDGDRRGVGGQHAARFHHPVQLLEDALLELFVLRRGLHGEVHLLHLGEARGGGEVRLGGLALGILQLALLHQLRQARADAARALGEPLFGDIHQRDAQPRLERDLRDARAHLPCPDDDHMLGVLGCHDVRDPGRKRVGRL</sequence>